<dbReference type="OrthoDB" id="5866690at2759"/>
<feature type="domain" description="Fungal lipase-type" evidence="1">
    <location>
        <begin position="61"/>
        <end position="198"/>
    </location>
</feature>
<dbReference type="Gene3D" id="3.40.50.1820">
    <property type="entry name" value="alpha/beta hydrolase"/>
    <property type="match status" value="1"/>
</dbReference>
<evidence type="ECO:0000313" key="3">
    <source>
        <dbReference type="Proteomes" id="UP000325440"/>
    </source>
</evidence>
<dbReference type="InterPro" id="IPR002921">
    <property type="entry name" value="Fungal_lipase-type"/>
</dbReference>
<gene>
    <name evidence="2" type="ORF">CINCED_3A002162</name>
</gene>
<dbReference type="SUPFAM" id="SSF53474">
    <property type="entry name" value="alpha/beta-Hydrolases"/>
    <property type="match status" value="1"/>
</dbReference>
<protein>
    <submittedName>
        <fullName evidence="2">Fungal lipase-like domain,Alpha/Beta hydrolase fold</fullName>
    </submittedName>
</protein>
<accession>A0A5E4MS46</accession>
<dbReference type="GO" id="GO:0006629">
    <property type="term" value="P:lipid metabolic process"/>
    <property type="evidence" value="ECO:0007669"/>
    <property type="project" value="InterPro"/>
</dbReference>
<dbReference type="CDD" id="cd00519">
    <property type="entry name" value="Lipase_3"/>
    <property type="match status" value="1"/>
</dbReference>
<dbReference type="InterPro" id="IPR051218">
    <property type="entry name" value="Sec_MonoDiacylglyc_Lipase"/>
</dbReference>
<organism evidence="2 3">
    <name type="scientific">Cinara cedri</name>
    <dbReference type="NCBI Taxonomy" id="506608"/>
    <lineage>
        <taxon>Eukaryota</taxon>
        <taxon>Metazoa</taxon>
        <taxon>Ecdysozoa</taxon>
        <taxon>Arthropoda</taxon>
        <taxon>Hexapoda</taxon>
        <taxon>Insecta</taxon>
        <taxon>Pterygota</taxon>
        <taxon>Neoptera</taxon>
        <taxon>Paraneoptera</taxon>
        <taxon>Hemiptera</taxon>
        <taxon>Sternorrhyncha</taxon>
        <taxon>Aphidomorpha</taxon>
        <taxon>Aphidoidea</taxon>
        <taxon>Aphididae</taxon>
        <taxon>Lachninae</taxon>
        <taxon>Cinara</taxon>
    </lineage>
</organism>
<proteinExistence type="predicted"/>
<dbReference type="Proteomes" id="UP000325440">
    <property type="component" value="Unassembled WGS sequence"/>
</dbReference>
<dbReference type="PANTHER" id="PTHR45856">
    <property type="entry name" value="ALPHA/BETA-HYDROLASES SUPERFAMILY PROTEIN"/>
    <property type="match status" value="1"/>
</dbReference>
<dbReference type="GO" id="GO:0016787">
    <property type="term" value="F:hydrolase activity"/>
    <property type="evidence" value="ECO:0007669"/>
    <property type="project" value="UniProtKB-KW"/>
</dbReference>
<dbReference type="PANTHER" id="PTHR45856:SF11">
    <property type="entry name" value="FUNGAL LIPASE-LIKE DOMAIN-CONTAINING PROTEIN"/>
    <property type="match status" value="1"/>
</dbReference>
<dbReference type="Pfam" id="PF01764">
    <property type="entry name" value="Lipase_3"/>
    <property type="match status" value="1"/>
</dbReference>
<evidence type="ECO:0000313" key="2">
    <source>
        <dbReference type="EMBL" id="VVC35118.1"/>
    </source>
</evidence>
<reference evidence="2 3" key="1">
    <citation type="submission" date="2019-08" db="EMBL/GenBank/DDBJ databases">
        <authorList>
            <person name="Alioto T."/>
            <person name="Alioto T."/>
            <person name="Gomez Garrido J."/>
        </authorList>
    </citation>
    <scope>NUCLEOTIDE SEQUENCE [LARGE SCALE GENOMIC DNA]</scope>
</reference>
<dbReference type="AlphaFoldDB" id="A0A5E4MS46"/>
<dbReference type="EMBL" id="CABPRJ010001060">
    <property type="protein sequence ID" value="VVC35118.1"/>
    <property type="molecule type" value="Genomic_DNA"/>
</dbReference>
<keyword evidence="2" id="KW-0378">Hydrolase</keyword>
<keyword evidence="3" id="KW-1185">Reference proteome</keyword>
<sequence>MCTFSKMAHCSNDETLSKKGYKTRDKLSKEKYRVTLFNYSNGRDAGLIFKKGKEVTIAYCGSRTIGDFITGGSVLPTIPSFLVDERGKIYGRVHKGYYNAFQDSFNALESELEHYAKAQNLEIKDLKINFTGHSMGGALAKIAALCLNKTKGAQDIHVATFGDPRVFFEDAKEAYNEVLGENTIRVSQHRQDPVPAVIPGAAGYAHVGTQLRIEKSPSDFPHKMDGYYGVIKGHQQYHFRPNNSASLFYYPVQGLKVLNCMILGNSQSAIVNYSGKQYSTPTEEKWYKEALSLAKVKKESNTGNNPNTKINLNQINQVVGEIRYL</sequence>
<evidence type="ECO:0000259" key="1">
    <source>
        <dbReference type="Pfam" id="PF01764"/>
    </source>
</evidence>
<name>A0A5E4MS46_9HEMI</name>
<dbReference type="InterPro" id="IPR029058">
    <property type="entry name" value="AB_hydrolase_fold"/>
</dbReference>